<evidence type="ECO:0000256" key="3">
    <source>
        <dbReference type="ARBA" id="ARBA00022840"/>
    </source>
</evidence>
<dbReference type="GO" id="GO:0016887">
    <property type="term" value="F:ATP hydrolysis activity"/>
    <property type="evidence" value="ECO:0007669"/>
    <property type="project" value="InterPro"/>
</dbReference>
<organism evidence="6 7">
    <name type="scientific">Aminobacter anthyllidis</name>
    <dbReference type="NCBI Taxonomy" id="1035067"/>
    <lineage>
        <taxon>Bacteria</taxon>
        <taxon>Pseudomonadati</taxon>
        <taxon>Pseudomonadota</taxon>
        <taxon>Alphaproteobacteria</taxon>
        <taxon>Hyphomicrobiales</taxon>
        <taxon>Phyllobacteriaceae</taxon>
        <taxon>Aminobacter</taxon>
    </lineage>
</organism>
<keyword evidence="3" id="KW-0067">ATP-binding</keyword>
<evidence type="ECO:0000256" key="2">
    <source>
        <dbReference type="ARBA" id="ARBA00022741"/>
    </source>
</evidence>
<proteinExistence type="inferred from homology"/>
<evidence type="ECO:0000313" key="6">
    <source>
        <dbReference type="EMBL" id="MBT1159860.1"/>
    </source>
</evidence>
<reference evidence="6" key="2">
    <citation type="submission" date="2021-03" db="EMBL/GenBank/DDBJ databases">
        <authorList>
            <person name="Artuso I."/>
            <person name="Turrini P."/>
            <person name="Pirolo M."/>
            <person name="Lugli G.A."/>
            <person name="Ventura M."/>
            <person name="Visca P."/>
        </authorList>
    </citation>
    <scope>NUCLEOTIDE SEQUENCE</scope>
    <source>
        <strain evidence="6">LMG 26462</strain>
    </source>
</reference>
<comment type="caution">
    <text evidence="6">The sequence shown here is derived from an EMBL/GenBank/DDBJ whole genome shotgun (WGS) entry which is preliminary data.</text>
</comment>
<keyword evidence="7" id="KW-1185">Reference proteome</keyword>
<gene>
    <name evidence="6" type="ORF">J1C56_30400</name>
</gene>
<dbReference type="InterPro" id="IPR027417">
    <property type="entry name" value="P-loop_NTPase"/>
</dbReference>
<sequence>MARTGIARKDDDLGFSSDRASLPLQALVAEARAQQQNGIAERLVDAIDADRRKRSSAPRMREYAIPPELSDALVELKPSRRLKDLVLAPETSGEIQEFIDEYSEIGLLRSHGLEPRHKVLLVGPPGTGKTSLAEILSHELRLPFYVVRYDGLIASYLGETASRLRRLTDFVAGQSCVVFFDEFDTVGKERGDTQETGEIKRVVSSLLLQMDSIPTNCVIVCATNHPELLDRAVWRRFELRVDVPLPRPQEISQWFHRLRKDYGDSIAFIEEKFVRTLNGLNFSDIEAFTLDVRRKVVLSRGKLAADQALLEGLAKLRRKRSIQGGAEDSRPADHTHSPKRKRAQALKGEPKGSLPEGSLL</sequence>
<dbReference type="Pfam" id="PF00004">
    <property type="entry name" value="AAA"/>
    <property type="match status" value="1"/>
</dbReference>
<evidence type="ECO:0000256" key="1">
    <source>
        <dbReference type="ARBA" id="ARBA00006914"/>
    </source>
</evidence>
<accession>A0A9X1AH61</accession>
<evidence type="ECO:0000259" key="5">
    <source>
        <dbReference type="SMART" id="SM00382"/>
    </source>
</evidence>
<dbReference type="RefSeq" id="WP_214393655.1">
    <property type="nucleotide sequence ID" value="NZ_JAFLWW010000014.1"/>
</dbReference>
<dbReference type="InterPro" id="IPR003959">
    <property type="entry name" value="ATPase_AAA_core"/>
</dbReference>
<dbReference type="InterPro" id="IPR003593">
    <property type="entry name" value="AAA+_ATPase"/>
</dbReference>
<feature type="compositionally biased region" description="Basic and acidic residues" evidence="4">
    <location>
        <begin position="327"/>
        <end position="336"/>
    </location>
</feature>
<feature type="region of interest" description="Disordered" evidence="4">
    <location>
        <begin position="320"/>
        <end position="360"/>
    </location>
</feature>
<dbReference type="SMART" id="SM00382">
    <property type="entry name" value="AAA"/>
    <property type="match status" value="1"/>
</dbReference>
<keyword evidence="2" id="KW-0547">Nucleotide-binding</keyword>
<comment type="similarity">
    <text evidence="1">Belongs to the AAA ATPase family.</text>
</comment>
<dbReference type="CDD" id="cd19481">
    <property type="entry name" value="RecA-like_protease"/>
    <property type="match status" value="1"/>
</dbReference>
<feature type="domain" description="AAA+ ATPase" evidence="5">
    <location>
        <begin position="115"/>
        <end position="247"/>
    </location>
</feature>
<evidence type="ECO:0000313" key="7">
    <source>
        <dbReference type="Proteomes" id="UP001138921"/>
    </source>
</evidence>
<dbReference type="SUPFAM" id="SSF52540">
    <property type="entry name" value="P-loop containing nucleoside triphosphate hydrolases"/>
    <property type="match status" value="1"/>
</dbReference>
<dbReference type="AlphaFoldDB" id="A0A9X1AH61"/>
<dbReference type="GO" id="GO:0005524">
    <property type="term" value="F:ATP binding"/>
    <property type="evidence" value="ECO:0007669"/>
    <property type="project" value="UniProtKB-KW"/>
</dbReference>
<name>A0A9X1AH61_9HYPH</name>
<dbReference type="InterPro" id="IPR050221">
    <property type="entry name" value="26S_Proteasome_ATPase"/>
</dbReference>
<dbReference type="Gene3D" id="3.40.50.300">
    <property type="entry name" value="P-loop containing nucleotide triphosphate hydrolases"/>
    <property type="match status" value="1"/>
</dbReference>
<dbReference type="PANTHER" id="PTHR23073">
    <property type="entry name" value="26S PROTEASOME REGULATORY SUBUNIT"/>
    <property type="match status" value="1"/>
</dbReference>
<evidence type="ECO:0000256" key="4">
    <source>
        <dbReference type="SAM" id="MobiDB-lite"/>
    </source>
</evidence>
<reference evidence="6" key="1">
    <citation type="journal article" date="2021" name="Microorganisms">
        <title>Phylogenomic Reconstruction and Metabolic Potential of the Genus Aminobacter.</title>
        <authorList>
            <person name="Artuso I."/>
            <person name="Turrini P."/>
            <person name="Pirolo M."/>
            <person name="Lugli G.A."/>
            <person name="Ventura M."/>
            <person name="Visca P."/>
        </authorList>
    </citation>
    <scope>NUCLEOTIDE SEQUENCE</scope>
    <source>
        <strain evidence="6">LMG 26462</strain>
    </source>
</reference>
<protein>
    <submittedName>
        <fullName evidence="6">AAA family ATPase</fullName>
    </submittedName>
</protein>
<dbReference type="Proteomes" id="UP001138921">
    <property type="component" value="Unassembled WGS sequence"/>
</dbReference>
<dbReference type="EMBL" id="JAFLWW010000014">
    <property type="protein sequence ID" value="MBT1159860.1"/>
    <property type="molecule type" value="Genomic_DNA"/>
</dbReference>